<proteinExistence type="predicted"/>
<feature type="coiled-coil region" evidence="1">
    <location>
        <begin position="234"/>
        <end position="261"/>
    </location>
</feature>
<organism evidence="2 3">
    <name type="scientific">Astrephomene gubernaculifera</name>
    <dbReference type="NCBI Taxonomy" id="47775"/>
    <lineage>
        <taxon>Eukaryota</taxon>
        <taxon>Viridiplantae</taxon>
        <taxon>Chlorophyta</taxon>
        <taxon>core chlorophytes</taxon>
        <taxon>Chlorophyceae</taxon>
        <taxon>CS clade</taxon>
        <taxon>Chlamydomonadales</taxon>
        <taxon>Astrephomenaceae</taxon>
        <taxon>Astrephomene</taxon>
    </lineage>
</organism>
<feature type="coiled-coil region" evidence="1">
    <location>
        <begin position="104"/>
        <end position="131"/>
    </location>
</feature>
<dbReference type="AlphaFoldDB" id="A0AAD3E0G6"/>
<name>A0AAD3E0G6_9CHLO</name>
<protein>
    <submittedName>
        <fullName evidence="2">Uncharacterized protein</fullName>
    </submittedName>
</protein>
<gene>
    <name evidence="2" type="ORF">Agub_g12379</name>
</gene>
<dbReference type="Proteomes" id="UP001054857">
    <property type="component" value="Unassembled WGS sequence"/>
</dbReference>
<evidence type="ECO:0000313" key="3">
    <source>
        <dbReference type="Proteomes" id="UP001054857"/>
    </source>
</evidence>
<feature type="coiled-coil region" evidence="1">
    <location>
        <begin position="178"/>
        <end position="205"/>
    </location>
</feature>
<feature type="coiled-coil region" evidence="1">
    <location>
        <begin position="27"/>
        <end position="54"/>
    </location>
</feature>
<reference evidence="2 3" key="1">
    <citation type="journal article" date="2021" name="Sci. Rep.">
        <title>Genome sequencing of the multicellular alga Astrephomene provides insights into convergent evolution of germ-soma differentiation.</title>
        <authorList>
            <person name="Yamashita S."/>
            <person name="Yamamoto K."/>
            <person name="Matsuzaki R."/>
            <person name="Suzuki S."/>
            <person name="Yamaguchi H."/>
            <person name="Hirooka S."/>
            <person name="Minakuchi Y."/>
            <person name="Miyagishima S."/>
            <person name="Kawachi M."/>
            <person name="Toyoda A."/>
            <person name="Nozaki H."/>
        </authorList>
    </citation>
    <scope>NUCLEOTIDE SEQUENCE [LARGE SCALE GENOMIC DNA]</scope>
    <source>
        <strain evidence="2 3">NIES-4017</strain>
    </source>
</reference>
<comment type="caution">
    <text evidence="2">The sequence shown here is derived from an EMBL/GenBank/DDBJ whole genome shotgun (WGS) entry which is preliminary data.</text>
</comment>
<accession>A0AAD3E0G6</accession>
<evidence type="ECO:0000256" key="1">
    <source>
        <dbReference type="SAM" id="Coils"/>
    </source>
</evidence>
<sequence length="302" mass="32210">QLAALQAVAVHAETAAADQHCKASEELHAQADAVEVLQKELEATKAKHAELAAQLRSSLKARQQLGEQISSAQSAHHATSEQLIASEAARAELVSKLAAADALVLQLQGELEVANARKADVEDRIAALRSDADRQQLMSLLESAEAEACRSAQRGKALEEQLADREAAGRVLSDAAVQVDMLQALEEVQARLAALRAEADVHGARVALLEDQLALAVAEQEKYMLEAAAAVAHSEMLEAELHNARVENEHLEQQLANLRGEGLAKPECQGVAASRIAELESQLANMSHTAAVPLERATDRIA</sequence>
<feature type="non-terminal residue" evidence="2">
    <location>
        <position position="302"/>
    </location>
</feature>
<evidence type="ECO:0000313" key="2">
    <source>
        <dbReference type="EMBL" id="GFR50202.1"/>
    </source>
</evidence>
<keyword evidence="1" id="KW-0175">Coiled coil</keyword>
<keyword evidence="3" id="KW-1185">Reference proteome</keyword>
<feature type="non-terminal residue" evidence="2">
    <location>
        <position position="1"/>
    </location>
</feature>
<dbReference type="EMBL" id="BMAR01000036">
    <property type="protein sequence ID" value="GFR50202.1"/>
    <property type="molecule type" value="Genomic_DNA"/>
</dbReference>